<evidence type="ECO:0000256" key="2">
    <source>
        <dbReference type="ARBA" id="ARBA00022741"/>
    </source>
</evidence>
<dbReference type="CDD" id="cd14014">
    <property type="entry name" value="STKc_PknB_like"/>
    <property type="match status" value="1"/>
</dbReference>
<dbReference type="PROSITE" id="PS00108">
    <property type="entry name" value="PROTEIN_KINASE_ST"/>
    <property type="match status" value="1"/>
</dbReference>
<keyword evidence="3 6" id="KW-0418">Kinase</keyword>
<dbReference type="InterPro" id="IPR008271">
    <property type="entry name" value="Ser/Thr_kinase_AS"/>
</dbReference>
<name>A0A5C6A661_9BACT</name>
<keyword evidence="2" id="KW-0547">Nucleotide-binding</keyword>
<feature type="domain" description="Protein kinase" evidence="5">
    <location>
        <begin position="106"/>
        <end position="276"/>
    </location>
</feature>
<evidence type="ECO:0000256" key="1">
    <source>
        <dbReference type="ARBA" id="ARBA00022679"/>
    </source>
</evidence>
<dbReference type="InterPro" id="IPR000719">
    <property type="entry name" value="Prot_kinase_dom"/>
</dbReference>
<organism evidence="6 7">
    <name type="scientific">Neorhodopirellula pilleata</name>
    <dbReference type="NCBI Taxonomy" id="2714738"/>
    <lineage>
        <taxon>Bacteria</taxon>
        <taxon>Pseudomonadati</taxon>
        <taxon>Planctomycetota</taxon>
        <taxon>Planctomycetia</taxon>
        <taxon>Pirellulales</taxon>
        <taxon>Pirellulaceae</taxon>
        <taxon>Neorhodopirellula</taxon>
    </lineage>
</organism>
<gene>
    <name evidence="6" type="primary">prkC_17</name>
    <name evidence="6" type="ORF">Pla100_31030</name>
</gene>
<sequence>MSTARDIDRICDEFEAAWQAGEVPKVEEFLERIDQEYRPALREALMPLDLTYRGKLGETLDSGTVPGPVKADSGFDVTLDSDADGPELLASPATRATKRVKYFGEYELLSEIARGGMGVVYKTRQVKLNRIVALKMILSGEFAGSEAVQRFHSEAESAANLDHPGIVPNYEIGEHEGQHYFSMGFIDGQSLQGKLAAGPMRAKEAARLCSKIAEAVAYAHSKNVIHRDLKPANVLIDGNGEPKVTDFGLAKKVEGDSGLTRTGDVMGKRQRRCLRW</sequence>
<dbReference type="EMBL" id="SJPM01000006">
    <property type="protein sequence ID" value="TWT95462.1"/>
    <property type="molecule type" value="Genomic_DNA"/>
</dbReference>
<reference evidence="6 7" key="1">
    <citation type="submission" date="2019-02" db="EMBL/GenBank/DDBJ databases">
        <title>Deep-cultivation of Planctomycetes and their phenomic and genomic characterization uncovers novel biology.</title>
        <authorList>
            <person name="Wiegand S."/>
            <person name="Jogler M."/>
            <person name="Boedeker C."/>
            <person name="Pinto D."/>
            <person name="Vollmers J."/>
            <person name="Rivas-Marin E."/>
            <person name="Kohn T."/>
            <person name="Peeters S.H."/>
            <person name="Heuer A."/>
            <person name="Rast P."/>
            <person name="Oberbeckmann S."/>
            <person name="Bunk B."/>
            <person name="Jeske O."/>
            <person name="Meyerdierks A."/>
            <person name="Storesund J.E."/>
            <person name="Kallscheuer N."/>
            <person name="Luecker S."/>
            <person name="Lage O.M."/>
            <person name="Pohl T."/>
            <person name="Merkel B.J."/>
            <person name="Hornburger P."/>
            <person name="Mueller R.-W."/>
            <person name="Bruemmer F."/>
            <person name="Labrenz M."/>
            <person name="Spormann A.M."/>
            <person name="Op Den Camp H."/>
            <person name="Overmann J."/>
            <person name="Amann R."/>
            <person name="Jetten M.S.M."/>
            <person name="Mascher T."/>
            <person name="Medema M.H."/>
            <person name="Devos D.P."/>
            <person name="Kaster A.-K."/>
            <person name="Ovreas L."/>
            <person name="Rohde M."/>
            <person name="Galperin M.Y."/>
            <person name="Jogler C."/>
        </authorList>
    </citation>
    <scope>NUCLEOTIDE SEQUENCE [LARGE SCALE GENOMIC DNA]</scope>
    <source>
        <strain evidence="6 7">Pla100</strain>
    </source>
</reference>
<protein>
    <submittedName>
        <fullName evidence="6">Serine/threonine-protein kinase PrkC</fullName>
        <ecNumber evidence="6">2.7.11.1</ecNumber>
    </submittedName>
</protein>
<dbReference type="PROSITE" id="PS50011">
    <property type="entry name" value="PROTEIN_KINASE_DOM"/>
    <property type="match status" value="1"/>
</dbReference>
<evidence type="ECO:0000313" key="6">
    <source>
        <dbReference type="EMBL" id="TWT95462.1"/>
    </source>
</evidence>
<evidence type="ECO:0000256" key="3">
    <source>
        <dbReference type="ARBA" id="ARBA00022777"/>
    </source>
</evidence>
<evidence type="ECO:0000256" key="4">
    <source>
        <dbReference type="ARBA" id="ARBA00022840"/>
    </source>
</evidence>
<evidence type="ECO:0000313" key="7">
    <source>
        <dbReference type="Proteomes" id="UP000316213"/>
    </source>
</evidence>
<dbReference type="SMART" id="SM00220">
    <property type="entry name" value="S_TKc"/>
    <property type="match status" value="1"/>
</dbReference>
<dbReference type="OrthoDB" id="6111975at2"/>
<dbReference type="InterPro" id="IPR011009">
    <property type="entry name" value="Kinase-like_dom_sf"/>
</dbReference>
<keyword evidence="1 6" id="KW-0808">Transferase</keyword>
<dbReference type="GO" id="GO:0004674">
    <property type="term" value="F:protein serine/threonine kinase activity"/>
    <property type="evidence" value="ECO:0007669"/>
    <property type="project" value="UniProtKB-EC"/>
</dbReference>
<accession>A0A5C6A661</accession>
<dbReference type="RefSeq" id="WP_146578538.1">
    <property type="nucleotide sequence ID" value="NZ_SJPM01000006.1"/>
</dbReference>
<dbReference type="SUPFAM" id="SSF56112">
    <property type="entry name" value="Protein kinase-like (PK-like)"/>
    <property type="match status" value="1"/>
</dbReference>
<dbReference type="Pfam" id="PF00069">
    <property type="entry name" value="Pkinase"/>
    <property type="match status" value="1"/>
</dbReference>
<proteinExistence type="predicted"/>
<keyword evidence="7" id="KW-1185">Reference proteome</keyword>
<comment type="caution">
    <text evidence="6">The sequence shown here is derived from an EMBL/GenBank/DDBJ whole genome shotgun (WGS) entry which is preliminary data.</text>
</comment>
<dbReference type="Gene3D" id="3.30.200.20">
    <property type="entry name" value="Phosphorylase Kinase, domain 1"/>
    <property type="match status" value="1"/>
</dbReference>
<evidence type="ECO:0000259" key="5">
    <source>
        <dbReference type="PROSITE" id="PS50011"/>
    </source>
</evidence>
<dbReference type="PANTHER" id="PTHR43289:SF6">
    <property type="entry name" value="SERINE_THREONINE-PROTEIN KINASE NEKL-3"/>
    <property type="match status" value="1"/>
</dbReference>
<dbReference type="AlphaFoldDB" id="A0A5C6A661"/>
<dbReference type="Gene3D" id="1.10.510.10">
    <property type="entry name" value="Transferase(Phosphotransferase) domain 1"/>
    <property type="match status" value="1"/>
</dbReference>
<dbReference type="PANTHER" id="PTHR43289">
    <property type="entry name" value="MITOGEN-ACTIVATED PROTEIN KINASE KINASE KINASE 20-RELATED"/>
    <property type="match status" value="1"/>
</dbReference>
<dbReference type="GO" id="GO:0005524">
    <property type="term" value="F:ATP binding"/>
    <property type="evidence" value="ECO:0007669"/>
    <property type="project" value="UniProtKB-KW"/>
</dbReference>
<keyword evidence="4" id="KW-0067">ATP-binding</keyword>
<dbReference type="Proteomes" id="UP000316213">
    <property type="component" value="Unassembled WGS sequence"/>
</dbReference>
<dbReference type="EC" id="2.7.11.1" evidence="6"/>